<feature type="short sequence motif" description="'HIGH' region" evidence="8">
    <location>
        <begin position="10"/>
        <end position="18"/>
    </location>
</feature>
<dbReference type="InterPro" id="IPR002306">
    <property type="entry name" value="Trp-tRNA-ligase"/>
</dbReference>
<comment type="subcellular location">
    <subcellularLocation>
        <location evidence="8">Cytoplasm</location>
    </subcellularLocation>
</comment>
<evidence type="ECO:0000256" key="8">
    <source>
        <dbReference type="HAMAP-Rule" id="MF_00140"/>
    </source>
</evidence>
<keyword evidence="6 8" id="KW-0030">Aminoacyl-tRNA synthetase</keyword>
<evidence type="ECO:0000256" key="4">
    <source>
        <dbReference type="ARBA" id="ARBA00022840"/>
    </source>
</evidence>
<dbReference type="AlphaFoldDB" id="A0AAT9LF25"/>
<dbReference type="GO" id="GO:0006436">
    <property type="term" value="P:tryptophanyl-tRNA aminoacylation"/>
    <property type="evidence" value="ECO:0007669"/>
    <property type="project" value="UniProtKB-UniRule"/>
</dbReference>
<comment type="similarity">
    <text evidence="1 8 9">Belongs to the class-I aminoacyl-tRNA synthetase family.</text>
</comment>
<dbReference type="PRINTS" id="PR01039">
    <property type="entry name" value="TRNASYNTHTRP"/>
</dbReference>
<dbReference type="PROSITE" id="PS00178">
    <property type="entry name" value="AA_TRNA_LIGASE_I"/>
    <property type="match status" value="1"/>
</dbReference>
<feature type="short sequence motif" description="'KMSKS' region" evidence="8">
    <location>
        <begin position="192"/>
        <end position="196"/>
    </location>
</feature>
<dbReference type="EC" id="6.1.1.2" evidence="8"/>
<reference evidence="10" key="2">
    <citation type="journal article" date="2023" name="Biology">
        <title>Prokaryotic Life Associated with Coal-Fire Gas Vents Revealed by Metagenomics.</title>
        <authorList>
            <person name="Kadnikov V.V."/>
            <person name="Mardanov A.V."/>
            <person name="Beletsky A.V."/>
            <person name="Karnachuk O.V."/>
            <person name="Ravin N.V."/>
        </authorList>
    </citation>
    <scope>NUCLEOTIDE SEQUENCE</scope>
    <source>
        <strain evidence="10">Bu02</strain>
    </source>
</reference>
<dbReference type="SUPFAM" id="SSF52374">
    <property type="entry name" value="Nucleotidylyl transferase"/>
    <property type="match status" value="1"/>
</dbReference>
<dbReference type="InterPro" id="IPR024109">
    <property type="entry name" value="Trp-tRNA-ligase_bac-type"/>
</dbReference>
<dbReference type="FunFam" id="1.10.240.10:FF:000002">
    <property type="entry name" value="Tryptophan--tRNA ligase"/>
    <property type="match status" value="1"/>
</dbReference>
<evidence type="ECO:0000313" key="10">
    <source>
        <dbReference type="EMBL" id="QUL98748.1"/>
    </source>
</evidence>
<gene>
    <name evidence="8 10" type="primary">trpS</name>
    <name evidence="10" type="ORF">IMF26_01290</name>
</gene>
<reference evidence="10" key="1">
    <citation type="submission" date="2020-10" db="EMBL/GenBank/DDBJ databases">
        <authorList>
            <person name="Kadnikov V."/>
            <person name="Beletsky A.V."/>
            <person name="Mardanov A.V."/>
            <person name="Karnachuk O.V."/>
            <person name="Ravin N.V."/>
        </authorList>
    </citation>
    <scope>NUCLEOTIDE SEQUENCE</scope>
    <source>
        <strain evidence="10">Bu02</strain>
    </source>
</reference>
<dbReference type="Gene3D" id="1.10.240.10">
    <property type="entry name" value="Tyrosyl-Transfer RNA Synthetase"/>
    <property type="match status" value="1"/>
</dbReference>
<dbReference type="KEGG" id="fcz:IMF26_01290"/>
<organism evidence="10">
    <name type="scientific">Candidatus Fermentithermobacillus carboniphilus</name>
    <dbReference type="NCBI Taxonomy" id="3085328"/>
    <lineage>
        <taxon>Bacteria</taxon>
        <taxon>Bacillati</taxon>
        <taxon>Bacillota</taxon>
        <taxon>Candidatus Fermentithermobacillia</taxon>
        <taxon>Candidatus Fermentithermobacillales</taxon>
        <taxon>Candidatus Fermentithermobacillaceae</taxon>
        <taxon>Candidatus Fermentithermobacillus</taxon>
    </lineage>
</organism>
<dbReference type="GO" id="GO:0005829">
    <property type="term" value="C:cytosol"/>
    <property type="evidence" value="ECO:0007669"/>
    <property type="project" value="TreeGrafter"/>
</dbReference>
<dbReference type="GO" id="GO:0005524">
    <property type="term" value="F:ATP binding"/>
    <property type="evidence" value="ECO:0007669"/>
    <property type="project" value="UniProtKB-UniRule"/>
</dbReference>
<comment type="catalytic activity">
    <reaction evidence="7 8">
        <text>tRNA(Trp) + L-tryptophan + ATP = L-tryptophyl-tRNA(Trp) + AMP + diphosphate + H(+)</text>
        <dbReference type="Rhea" id="RHEA:24080"/>
        <dbReference type="Rhea" id="RHEA-COMP:9671"/>
        <dbReference type="Rhea" id="RHEA-COMP:9705"/>
        <dbReference type="ChEBI" id="CHEBI:15378"/>
        <dbReference type="ChEBI" id="CHEBI:30616"/>
        <dbReference type="ChEBI" id="CHEBI:33019"/>
        <dbReference type="ChEBI" id="CHEBI:57912"/>
        <dbReference type="ChEBI" id="CHEBI:78442"/>
        <dbReference type="ChEBI" id="CHEBI:78535"/>
        <dbReference type="ChEBI" id="CHEBI:456215"/>
        <dbReference type="EC" id="6.1.1.2"/>
    </reaction>
</comment>
<keyword evidence="4 8" id="KW-0067">ATP-binding</keyword>
<evidence type="ECO:0000256" key="1">
    <source>
        <dbReference type="ARBA" id="ARBA00005594"/>
    </source>
</evidence>
<proteinExistence type="inferred from homology"/>
<evidence type="ECO:0000256" key="7">
    <source>
        <dbReference type="ARBA" id="ARBA00049929"/>
    </source>
</evidence>
<evidence type="ECO:0000256" key="9">
    <source>
        <dbReference type="RuleBase" id="RU363036"/>
    </source>
</evidence>
<dbReference type="Pfam" id="PF00579">
    <property type="entry name" value="tRNA-synt_1b"/>
    <property type="match status" value="1"/>
</dbReference>
<dbReference type="PANTHER" id="PTHR43766">
    <property type="entry name" value="TRYPTOPHAN--TRNA LIGASE, MITOCHONDRIAL"/>
    <property type="match status" value="1"/>
</dbReference>
<evidence type="ECO:0000256" key="3">
    <source>
        <dbReference type="ARBA" id="ARBA00022741"/>
    </source>
</evidence>
<dbReference type="Gene3D" id="3.40.50.620">
    <property type="entry name" value="HUPs"/>
    <property type="match status" value="1"/>
</dbReference>
<dbReference type="InterPro" id="IPR002305">
    <property type="entry name" value="aa-tRNA-synth_Ic"/>
</dbReference>
<dbReference type="GO" id="GO:0004830">
    <property type="term" value="F:tryptophan-tRNA ligase activity"/>
    <property type="evidence" value="ECO:0007669"/>
    <property type="project" value="UniProtKB-UniRule"/>
</dbReference>
<evidence type="ECO:0000256" key="2">
    <source>
        <dbReference type="ARBA" id="ARBA00022598"/>
    </source>
</evidence>
<keyword evidence="5 8" id="KW-0648">Protein biosynthesis</keyword>
<accession>A0AAT9LF25</accession>
<keyword evidence="3 8" id="KW-0547">Nucleotide-binding</keyword>
<feature type="binding site" evidence="8">
    <location>
        <begin position="192"/>
        <end position="196"/>
    </location>
    <ligand>
        <name>ATP</name>
        <dbReference type="ChEBI" id="CHEBI:30616"/>
    </ligand>
</feature>
<evidence type="ECO:0000256" key="5">
    <source>
        <dbReference type="ARBA" id="ARBA00022917"/>
    </source>
</evidence>
<dbReference type="InterPro" id="IPR014729">
    <property type="entry name" value="Rossmann-like_a/b/a_fold"/>
</dbReference>
<dbReference type="HAMAP" id="MF_00140_B">
    <property type="entry name" value="Trp_tRNA_synth_B"/>
    <property type="match status" value="1"/>
</dbReference>
<feature type="binding site" evidence="8">
    <location>
        <begin position="144"/>
        <end position="146"/>
    </location>
    <ligand>
        <name>ATP</name>
        <dbReference type="ChEBI" id="CHEBI:30616"/>
    </ligand>
</feature>
<dbReference type="InterPro" id="IPR001412">
    <property type="entry name" value="aa-tRNA-synth_I_CS"/>
</dbReference>
<dbReference type="CDD" id="cd00806">
    <property type="entry name" value="TrpRS_core"/>
    <property type="match status" value="1"/>
</dbReference>
<dbReference type="EMBL" id="CP062796">
    <property type="protein sequence ID" value="QUL98748.1"/>
    <property type="molecule type" value="Genomic_DNA"/>
</dbReference>
<sequence length="335" mass="37819">MKRVFSGVQPSGVIHLGNYFGALKRFVDFQDEHECFYCIVDYHAITVYQDPKELSRQIEDTALYFLAAGLDPQKVTLFVQSDVPCHAELGWMLQCIATFGELSRMTQFKEKSEGKETVSGGLFTYPALMAADILLYDTDYVPVGEDQKQHVELCRDLAERFNSRYGPTFKVPEPLIPEYGARIKSLQDPTKKMSKSDPNPLSYISLADSKDEVARKIRRAVTDSGREVVYRPDEKPALANLLSIYSLCVNKPISEIEEMYRGRGYADFKKDLADVIIQTLEPVQKRYSEYKQSGVLKDILSNGAKRANEVSSAVLKRAKEAMGLSTLIDPVKRTI</sequence>
<comment type="function">
    <text evidence="8">Catalyzes the attachment of tryptophan to tRNA(Trp).</text>
</comment>
<comment type="subunit">
    <text evidence="8">Homodimer.</text>
</comment>
<keyword evidence="8" id="KW-0963">Cytoplasm</keyword>
<dbReference type="NCBIfam" id="TIGR00233">
    <property type="entry name" value="trpS"/>
    <property type="match status" value="1"/>
</dbReference>
<feature type="binding site" evidence="8">
    <location>
        <begin position="17"/>
        <end position="18"/>
    </location>
    <ligand>
        <name>ATP</name>
        <dbReference type="ChEBI" id="CHEBI:30616"/>
    </ligand>
</feature>
<protein>
    <recommendedName>
        <fullName evidence="8">Tryptophan--tRNA ligase</fullName>
        <ecNumber evidence="8">6.1.1.2</ecNumber>
    </recommendedName>
    <alternativeName>
        <fullName evidence="8">Tryptophanyl-tRNA synthetase</fullName>
        <shortName evidence="8">TrpRS</shortName>
    </alternativeName>
</protein>
<feature type="binding site" evidence="8">
    <location>
        <begin position="9"/>
        <end position="11"/>
    </location>
    <ligand>
        <name>ATP</name>
        <dbReference type="ChEBI" id="CHEBI:30616"/>
    </ligand>
</feature>
<feature type="binding site" evidence="8">
    <location>
        <position position="183"/>
    </location>
    <ligand>
        <name>ATP</name>
        <dbReference type="ChEBI" id="CHEBI:30616"/>
    </ligand>
</feature>
<dbReference type="InterPro" id="IPR050203">
    <property type="entry name" value="Trp-tRNA_synthetase"/>
</dbReference>
<evidence type="ECO:0000256" key="6">
    <source>
        <dbReference type="ARBA" id="ARBA00023146"/>
    </source>
</evidence>
<name>A0AAT9LF25_9FIRM</name>
<feature type="binding site" evidence="8">
    <location>
        <position position="132"/>
    </location>
    <ligand>
        <name>L-tryptophan</name>
        <dbReference type="ChEBI" id="CHEBI:57912"/>
    </ligand>
</feature>
<dbReference type="PANTHER" id="PTHR43766:SF1">
    <property type="entry name" value="TRYPTOPHAN--TRNA LIGASE, MITOCHONDRIAL"/>
    <property type="match status" value="1"/>
</dbReference>
<keyword evidence="2 8" id="KW-0436">Ligase</keyword>